<dbReference type="RefSeq" id="WP_378050541.1">
    <property type="nucleotide sequence ID" value="NZ_JBHMDN010000028.1"/>
</dbReference>
<keyword evidence="1" id="KW-0472">Membrane</keyword>
<protein>
    <submittedName>
        <fullName evidence="2">Uncharacterized protein</fullName>
    </submittedName>
</protein>
<reference evidence="3" key="1">
    <citation type="journal article" date="2019" name="Int. J. Syst. Evol. Microbiol.">
        <title>The Global Catalogue of Microorganisms (GCM) 10K type strain sequencing project: providing services to taxonomists for standard genome sequencing and annotation.</title>
        <authorList>
            <consortium name="The Broad Institute Genomics Platform"/>
            <consortium name="The Broad Institute Genome Sequencing Center for Infectious Disease"/>
            <person name="Wu L."/>
            <person name="Ma J."/>
        </authorList>
    </citation>
    <scope>NUCLEOTIDE SEQUENCE [LARGE SCALE GENOMIC DNA]</scope>
    <source>
        <strain evidence="3">KCTC 12907</strain>
    </source>
</reference>
<gene>
    <name evidence="2" type="ORF">ACFQMJ_01825</name>
</gene>
<keyword evidence="1" id="KW-1133">Transmembrane helix</keyword>
<evidence type="ECO:0000313" key="2">
    <source>
        <dbReference type="EMBL" id="MFC7147260.1"/>
    </source>
</evidence>
<name>A0ABW2F291_9BACL</name>
<proteinExistence type="predicted"/>
<organism evidence="2 3">
    <name type="scientific">Cohnella cellulosilytica</name>
    <dbReference type="NCBI Taxonomy" id="986710"/>
    <lineage>
        <taxon>Bacteria</taxon>
        <taxon>Bacillati</taxon>
        <taxon>Bacillota</taxon>
        <taxon>Bacilli</taxon>
        <taxon>Bacillales</taxon>
        <taxon>Paenibacillaceae</taxon>
        <taxon>Cohnella</taxon>
    </lineage>
</organism>
<dbReference type="Proteomes" id="UP001596378">
    <property type="component" value="Unassembled WGS sequence"/>
</dbReference>
<sequence>MEGELGSGARIAIALIVIGVIISVIFVILGFTRGTTNQGITTVQNSMDSMSLAQFEDYDQKVLSGTQVISAIKLFEGRPVAAIVRTTKSMGITTPGTAPTDAMAGHNYGALLEDAAVNDYQLTGMARTNNTDSFYTHNIRVSDSGNMTFNSVYLPLTRSGTDTFARPTAKFLAELIKDTTGTIVGVCFTQQP</sequence>
<keyword evidence="1" id="KW-0812">Transmembrane</keyword>
<keyword evidence="3" id="KW-1185">Reference proteome</keyword>
<accession>A0ABW2F291</accession>
<evidence type="ECO:0000256" key="1">
    <source>
        <dbReference type="SAM" id="Phobius"/>
    </source>
</evidence>
<comment type="caution">
    <text evidence="2">The sequence shown here is derived from an EMBL/GenBank/DDBJ whole genome shotgun (WGS) entry which is preliminary data.</text>
</comment>
<feature type="transmembrane region" description="Helical" evidence="1">
    <location>
        <begin position="12"/>
        <end position="31"/>
    </location>
</feature>
<evidence type="ECO:0000313" key="3">
    <source>
        <dbReference type="Proteomes" id="UP001596378"/>
    </source>
</evidence>
<dbReference type="EMBL" id="JBHTAI010000001">
    <property type="protein sequence ID" value="MFC7147260.1"/>
    <property type="molecule type" value="Genomic_DNA"/>
</dbReference>